<protein>
    <submittedName>
        <fullName evidence="1">Gag-pol polyprotein</fullName>
    </submittedName>
</protein>
<organism evidence="1 2">
    <name type="scientific">Trifolium medium</name>
    <dbReference type="NCBI Taxonomy" id="97028"/>
    <lineage>
        <taxon>Eukaryota</taxon>
        <taxon>Viridiplantae</taxon>
        <taxon>Streptophyta</taxon>
        <taxon>Embryophyta</taxon>
        <taxon>Tracheophyta</taxon>
        <taxon>Spermatophyta</taxon>
        <taxon>Magnoliopsida</taxon>
        <taxon>eudicotyledons</taxon>
        <taxon>Gunneridae</taxon>
        <taxon>Pentapetalae</taxon>
        <taxon>rosids</taxon>
        <taxon>fabids</taxon>
        <taxon>Fabales</taxon>
        <taxon>Fabaceae</taxon>
        <taxon>Papilionoideae</taxon>
        <taxon>50 kb inversion clade</taxon>
        <taxon>NPAAA clade</taxon>
        <taxon>Hologalegina</taxon>
        <taxon>IRL clade</taxon>
        <taxon>Trifolieae</taxon>
        <taxon>Trifolium</taxon>
    </lineage>
</organism>
<dbReference type="Proteomes" id="UP000265520">
    <property type="component" value="Unassembled WGS sequence"/>
</dbReference>
<proteinExistence type="predicted"/>
<comment type="caution">
    <text evidence="1">The sequence shown here is derived from an EMBL/GenBank/DDBJ whole genome shotgun (WGS) entry which is preliminary data.</text>
</comment>
<dbReference type="AlphaFoldDB" id="A0A392RY30"/>
<feature type="non-terminal residue" evidence="1">
    <location>
        <position position="1"/>
    </location>
</feature>
<evidence type="ECO:0000313" key="1">
    <source>
        <dbReference type="EMBL" id="MCI40994.1"/>
    </source>
</evidence>
<accession>A0A392RY30</accession>
<name>A0A392RY30_9FABA</name>
<sequence>EEGDLEGWGKLIDIPEKKNRYGLGYQPSAAVFSIFGHGKIPTIQETFRNAGFIHEGQVALLEDTDEAIPNLVYRCTPDEALDNWKAMEIPEIVSFSK</sequence>
<reference evidence="1 2" key="1">
    <citation type="journal article" date="2018" name="Front. Plant Sci.">
        <title>Red Clover (Trifolium pratense) and Zigzag Clover (T. medium) - A Picture of Genomic Similarities and Differences.</title>
        <authorList>
            <person name="Dluhosova J."/>
            <person name="Istvanek J."/>
            <person name="Nedelnik J."/>
            <person name="Repkova J."/>
        </authorList>
    </citation>
    <scope>NUCLEOTIDE SEQUENCE [LARGE SCALE GENOMIC DNA]</scope>
    <source>
        <strain evidence="2">cv. 10/8</strain>
        <tissue evidence="1">Leaf</tissue>
    </source>
</reference>
<keyword evidence="2" id="KW-1185">Reference proteome</keyword>
<dbReference type="EMBL" id="LXQA010286374">
    <property type="protein sequence ID" value="MCI40994.1"/>
    <property type="molecule type" value="Genomic_DNA"/>
</dbReference>
<evidence type="ECO:0000313" key="2">
    <source>
        <dbReference type="Proteomes" id="UP000265520"/>
    </source>
</evidence>